<dbReference type="RefSeq" id="WP_256648385.1">
    <property type="nucleotide sequence ID" value="NZ_JANIAA010000001.1"/>
</dbReference>
<evidence type="ECO:0000256" key="2">
    <source>
        <dbReference type="SAM" id="SignalP"/>
    </source>
</evidence>
<dbReference type="Gene3D" id="3.40.710.10">
    <property type="entry name" value="DD-peptidase/beta-lactamase superfamily"/>
    <property type="match status" value="1"/>
</dbReference>
<evidence type="ECO:0000313" key="5">
    <source>
        <dbReference type="Proteomes" id="UP001204746"/>
    </source>
</evidence>
<feature type="transmembrane region" description="Helical" evidence="1">
    <location>
        <begin position="431"/>
        <end position="451"/>
    </location>
</feature>
<feature type="transmembrane region" description="Helical" evidence="1">
    <location>
        <begin position="466"/>
        <end position="487"/>
    </location>
</feature>
<proteinExistence type="predicted"/>
<dbReference type="PANTHER" id="PTHR46825:SF8">
    <property type="entry name" value="BETA-LACTAMASE-RELATED"/>
    <property type="match status" value="1"/>
</dbReference>
<feature type="chain" id="PRO_5046036377" evidence="2">
    <location>
        <begin position="20"/>
        <end position="503"/>
    </location>
</feature>
<gene>
    <name evidence="4" type="ORF">NP777_02835</name>
</gene>
<dbReference type="EMBL" id="JANIAA010000001">
    <property type="protein sequence ID" value="MCQ8187204.1"/>
    <property type="molecule type" value="Genomic_DNA"/>
</dbReference>
<reference evidence="4 5" key="1">
    <citation type="submission" date="2022-07" db="EMBL/GenBank/DDBJ databases">
        <authorList>
            <person name="Phongsopitanun W."/>
            <person name="Tanasupawat S."/>
        </authorList>
    </citation>
    <scope>NUCLEOTIDE SEQUENCE [LARGE SCALE GENOMIC DNA]</scope>
    <source>
        <strain evidence="4 5">RCU-064</strain>
    </source>
</reference>
<evidence type="ECO:0000259" key="3">
    <source>
        <dbReference type="Pfam" id="PF00144"/>
    </source>
</evidence>
<dbReference type="Pfam" id="PF00144">
    <property type="entry name" value="Beta-lactamase"/>
    <property type="match status" value="1"/>
</dbReference>
<dbReference type="InterPro" id="IPR050491">
    <property type="entry name" value="AmpC-like"/>
</dbReference>
<organism evidence="4 5">
    <name type="scientific">Streptomyces rugosispiralis</name>
    <dbReference type="NCBI Taxonomy" id="2967341"/>
    <lineage>
        <taxon>Bacteria</taxon>
        <taxon>Bacillati</taxon>
        <taxon>Actinomycetota</taxon>
        <taxon>Actinomycetes</taxon>
        <taxon>Kitasatosporales</taxon>
        <taxon>Streptomycetaceae</taxon>
        <taxon>Streptomyces</taxon>
    </lineage>
</organism>
<feature type="signal peptide" evidence="2">
    <location>
        <begin position="1"/>
        <end position="19"/>
    </location>
</feature>
<comment type="caution">
    <text evidence="4">The sequence shown here is derived from an EMBL/GenBank/DDBJ whole genome shotgun (WGS) entry which is preliminary data.</text>
</comment>
<sequence>MSAVVLVLGLLLSMPAAPAAEASGHPASGRPGSYAAIDHYIRDRMKATHAPGISYAVVGPDGPVHRRSWGTDGRGRRVTAETPFLWGSVAKPIAATSVMVLVQNGRLRLDDRVVDHLADFRFGGAAHASRVTVRHLLNQTSGIPESATLEVTDCFDADCPRPAERIRALNGVRPIGPPGAKYAYSSANYLVLTAVVEAVTGRSFADHLRQAVLDPAGMDDAIADQASARNQNLPPGHQLLWGVPTAIADGVDDHGAGYGYLGGDLHDLAAFAALQLRGGRAADGDTVLTPESVRLMREEGRPRPTGAATGYGLGWRVGGLDAPLEDAIWHTGATPGYSAMLFLLPKRNIALVLQQNLYGLLHDEAVMQVGFGAARILGGGRAPTSTTFASPYYWAVFGATACAMALVLATVRSALLLRRPVTPGSGPPRTLLTAVWCVVGGLPCAALAWAVDRMSPGQLINWLPDIFISVCAAAAAGAATLILRLALAIRATRSQPSTPPRTR</sequence>
<evidence type="ECO:0000256" key="1">
    <source>
        <dbReference type="SAM" id="Phobius"/>
    </source>
</evidence>
<keyword evidence="5" id="KW-1185">Reference proteome</keyword>
<dbReference type="SUPFAM" id="SSF56601">
    <property type="entry name" value="beta-lactamase/transpeptidase-like"/>
    <property type="match status" value="1"/>
</dbReference>
<dbReference type="InterPro" id="IPR012338">
    <property type="entry name" value="Beta-lactam/transpept-like"/>
</dbReference>
<evidence type="ECO:0000313" key="4">
    <source>
        <dbReference type="EMBL" id="MCQ8187204.1"/>
    </source>
</evidence>
<feature type="domain" description="Beta-lactamase-related" evidence="3">
    <location>
        <begin position="37"/>
        <end position="358"/>
    </location>
</feature>
<dbReference type="PANTHER" id="PTHR46825">
    <property type="entry name" value="D-ALANYL-D-ALANINE-CARBOXYPEPTIDASE/ENDOPEPTIDASE AMPH"/>
    <property type="match status" value="1"/>
</dbReference>
<name>A0ABT1UPZ2_9ACTN</name>
<dbReference type="Proteomes" id="UP001204746">
    <property type="component" value="Unassembled WGS sequence"/>
</dbReference>
<feature type="transmembrane region" description="Helical" evidence="1">
    <location>
        <begin position="392"/>
        <end position="411"/>
    </location>
</feature>
<keyword evidence="1" id="KW-0812">Transmembrane</keyword>
<accession>A0ABT1UPZ2</accession>
<keyword evidence="2" id="KW-0732">Signal</keyword>
<dbReference type="InterPro" id="IPR001466">
    <property type="entry name" value="Beta-lactam-related"/>
</dbReference>
<keyword evidence="1" id="KW-1133">Transmembrane helix</keyword>
<keyword evidence="1" id="KW-0472">Membrane</keyword>
<protein>
    <submittedName>
        <fullName evidence="4">Beta-lactamase family protein</fullName>
    </submittedName>
</protein>